<name>A0ABU0TLQ7_9FLAO</name>
<keyword evidence="1" id="KW-0418">Kinase</keyword>
<organism evidence="1 2">
    <name type="scientific">Chryseobacterium camelliae</name>
    <dbReference type="NCBI Taxonomy" id="1265445"/>
    <lineage>
        <taxon>Bacteria</taxon>
        <taxon>Pseudomonadati</taxon>
        <taxon>Bacteroidota</taxon>
        <taxon>Flavobacteriia</taxon>
        <taxon>Flavobacteriales</taxon>
        <taxon>Weeksellaceae</taxon>
        <taxon>Chryseobacterium group</taxon>
        <taxon>Chryseobacterium</taxon>
    </lineage>
</organism>
<gene>
    <name evidence="1" type="ORF">QE404_003121</name>
</gene>
<keyword evidence="2" id="KW-1185">Reference proteome</keyword>
<dbReference type="GO" id="GO:0016301">
    <property type="term" value="F:kinase activity"/>
    <property type="evidence" value="ECO:0007669"/>
    <property type="project" value="UniProtKB-KW"/>
</dbReference>
<protein>
    <submittedName>
        <fullName evidence="1">Sensor histidine kinase YesM</fullName>
    </submittedName>
</protein>
<dbReference type="PANTHER" id="PTHR34220:SF7">
    <property type="entry name" value="SENSOR HISTIDINE KINASE YPDA"/>
    <property type="match status" value="1"/>
</dbReference>
<evidence type="ECO:0000313" key="2">
    <source>
        <dbReference type="Proteomes" id="UP001225072"/>
    </source>
</evidence>
<keyword evidence="1" id="KW-0808">Transferase</keyword>
<reference evidence="1 2" key="1">
    <citation type="submission" date="2023-07" db="EMBL/GenBank/DDBJ databases">
        <title>Functional and genomic diversity of the sorghum phyllosphere microbiome.</title>
        <authorList>
            <person name="Shade A."/>
        </authorList>
    </citation>
    <scope>NUCLEOTIDE SEQUENCE [LARGE SCALE GENOMIC DNA]</scope>
    <source>
        <strain evidence="1 2">SORGH_AS_1064</strain>
    </source>
</reference>
<dbReference type="RefSeq" id="WP_307454125.1">
    <property type="nucleotide sequence ID" value="NZ_JAUTAL010000001.1"/>
</dbReference>
<evidence type="ECO:0000313" key="1">
    <source>
        <dbReference type="EMBL" id="MDQ1097974.1"/>
    </source>
</evidence>
<accession>A0ABU0TLQ7</accession>
<dbReference type="Proteomes" id="UP001225072">
    <property type="component" value="Unassembled WGS sequence"/>
</dbReference>
<sequence length="119" mass="14137">MEKLRIKNPELLVVEKNICYPYLDISPMLLVPFVENAFKHGDFRNKGLEMRISDEDKVLHFYLLNFKDYRNKDEVSGIGIDNVRKRLEILYPKKYTLNIKDSEKEFIVDLTIDLRDGKN</sequence>
<dbReference type="EMBL" id="JAUTAL010000001">
    <property type="protein sequence ID" value="MDQ1097974.1"/>
    <property type="molecule type" value="Genomic_DNA"/>
</dbReference>
<dbReference type="PANTHER" id="PTHR34220">
    <property type="entry name" value="SENSOR HISTIDINE KINASE YPDA"/>
    <property type="match status" value="1"/>
</dbReference>
<comment type="caution">
    <text evidence="1">The sequence shown here is derived from an EMBL/GenBank/DDBJ whole genome shotgun (WGS) entry which is preliminary data.</text>
</comment>
<proteinExistence type="predicted"/>
<dbReference type="InterPro" id="IPR050640">
    <property type="entry name" value="Bact_2-comp_sensor_kinase"/>
</dbReference>